<dbReference type="WBParaSite" id="PEQ_0000932401-mRNA-1">
    <property type="protein sequence ID" value="PEQ_0000932401-mRNA-1"/>
    <property type="gene ID" value="PEQ_0000932401"/>
</dbReference>
<evidence type="ECO:0000313" key="1">
    <source>
        <dbReference type="Proteomes" id="UP000887564"/>
    </source>
</evidence>
<protein>
    <submittedName>
        <fullName evidence="2">Thymidylate kinase</fullName>
    </submittedName>
</protein>
<dbReference type="InterPro" id="IPR027417">
    <property type="entry name" value="P-loop_NTPase"/>
</dbReference>
<name>A0A914RWT1_PAREQ</name>
<dbReference type="SUPFAM" id="SSF52540">
    <property type="entry name" value="P-loop containing nucleoside triphosphate hydrolases"/>
    <property type="match status" value="1"/>
</dbReference>
<sequence length="199" mass="21700">MVRRGALIVFEGCDRAGKSTQAQRMVGRIQALGERAELISFPGEIESALCPQATVVNSSFEVISNDSCNVLLYDLRKKSALYAALRLNILTSCANGAMLQKFQVALVEYDKQSRLMNFSSGTDKLEKEVTFSSRAVLPSGTENVKLSFYMVAHLKPYTVASLSPTHEDLTLIPGCDCSNTSQSLVGDQDRQPCVPLVVT</sequence>
<proteinExistence type="predicted"/>
<organism evidence="1 2">
    <name type="scientific">Parascaris equorum</name>
    <name type="common">Equine roundworm</name>
    <dbReference type="NCBI Taxonomy" id="6256"/>
    <lineage>
        <taxon>Eukaryota</taxon>
        <taxon>Metazoa</taxon>
        <taxon>Ecdysozoa</taxon>
        <taxon>Nematoda</taxon>
        <taxon>Chromadorea</taxon>
        <taxon>Rhabditida</taxon>
        <taxon>Spirurina</taxon>
        <taxon>Ascaridomorpha</taxon>
        <taxon>Ascaridoidea</taxon>
        <taxon>Ascarididae</taxon>
        <taxon>Parascaris</taxon>
    </lineage>
</organism>
<dbReference type="AlphaFoldDB" id="A0A914RWT1"/>
<keyword evidence="1" id="KW-1185">Reference proteome</keyword>
<dbReference type="Proteomes" id="UP000887564">
    <property type="component" value="Unplaced"/>
</dbReference>
<reference evidence="2" key="1">
    <citation type="submission" date="2022-11" db="UniProtKB">
        <authorList>
            <consortium name="WormBaseParasite"/>
        </authorList>
    </citation>
    <scope>IDENTIFICATION</scope>
</reference>
<evidence type="ECO:0000313" key="2">
    <source>
        <dbReference type="WBParaSite" id="PEQ_0000932401-mRNA-1"/>
    </source>
</evidence>
<accession>A0A914RWT1</accession>
<dbReference type="Gene3D" id="3.40.50.300">
    <property type="entry name" value="P-loop containing nucleotide triphosphate hydrolases"/>
    <property type="match status" value="1"/>
</dbReference>